<dbReference type="AlphaFoldDB" id="A0A6S7F838"/>
<evidence type="ECO:0000313" key="3">
    <source>
        <dbReference type="EMBL" id="CAB3931676.1"/>
    </source>
</evidence>
<name>A0A6S7F838_9BURK</name>
<keyword evidence="2" id="KW-0732">Signal</keyword>
<evidence type="ECO:0000256" key="1">
    <source>
        <dbReference type="SAM" id="MobiDB-lite"/>
    </source>
</evidence>
<proteinExistence type="predicted"/>
<dbReference type="NCBIfam" id="NF040487">
    <property type="entry name" value="T3SS_CigR_fam"/>
    <property type="match status" value="1"/>
</dbReference>
<accession>A0A6S7F838</accession>
<feature type="region of interest" description="Disordered" evidence="1">
    <location>
        <begin position="26"/>
        <end position="82"/>
    </location>
</feature>
<feature type="signal peptide" evidence="2">
    <location>
        <begin position="1"/>
        <end position="25"/>
    </location>
</feature>
<evidence type="ECO:0000256" key="2">
    <source>
        <dbReference type="SAM" id="SignalP"/>
    </source>
</evidence>
<evidence type="ECO:0000313" key="4">
    <source>
        <dbReference type="Proteomes" id="UP000494183"/>
    </source>
</evidence>
<protein>
    <submittedName>
        <fullName evidence="3">Uncharacterized protein</fullName>
    </submittedName>
</protein>
<dbReference type="EMBL" id="CADILH010000003">
    <property type="protein sequence ID" value="CAB3931676.1"/>
    <property type="molecule type" value="Genomic_DNA"/>
</dbReference>
<organism evidence="3 4">
    <name type="scientific">Achromobacter insolitus</name>
    <dbReference type="NCBI Taxonomy" id="217204"/>
    <lineage>
        <taxon>Bacteria</taxon>
        <taxon>Pseudomonadati</taxon>
        <taxon>Pseudomonadota</taxon>
        <taxon>Betaproteobacteria</taxon>
        <taxon>Burkholderiales</taxon>
        <taxon>Alcaligenaceae</taxon>
        <taxon>Achromobacter</taxon>
    </lineage>
</organism>
<reference evidence="3 4" key="1">
    <citation type="submission" date="2020-04" db="EMBL/GenBank/DDBJ databases">
        <authorList>
            <person name="De Canck E."/>
        </authorList>
    </citation>
    <scope>NUCLEOTIDE SEQUENCE [LARGE SCALE GENOMIC DNA]</scope>
    <source>
        <strain evidence="3 4">LMG 6000</strain>
    </source>
</reference>
<dbReference type="Proteomes" id="UP000494183">
    <property type="component" value="Unassembled WGS sequence"/>
</dbReference>
<feature type="compositionally biased region" description="Gly residues" evidence="1">
    <location>
        <begin position="39"/>
        <end position="66"/>
    </location>
</feature>
<gene>
    <name evidence="3" type="ORF">LMG6000_02273</name>
</gene>
<feature type="compositionally biased region" description="Low complexity" evidence="1">
    <location>
        <begin position="67"/>
        <end position="77"/>
    </location>
</feature>
<sequence length="175" mass="17541">MSRMIAKKILTAAICCMFVAGGAMAAPPEGKGKPDNAGQGQGNGKGNSNGNGNGNKGGGSGKGNSGNGNSSKGSGSNPGDVNVSLRHAGITISTARGYAQEYGLSGYGSLPPGIRKNLARGKPLPPGIAKKMVPGPMLARLPVYPGYEWRVAGSDLILVAVATAVVADVLFDVFD</sequence>
<dbReference type="Gene3D" id="3.10.450.160">
    <property type="entry name" value="inner membrane protein cigr"/>
    <property type="match status" value="1"/>
</dbReference>
<keyword evidence="4" id="KW-1185">Reference proteome</keyword>
<feature type="chain" id="PRO_5029009938" evidence="2">
    <location>
        <begin position="26"/>
        <end position="175"/>
    </location>
</feature>